<proteinExistence type="predicted"/>
<evidence type="ECO:0000313" key="2">
    <source>
        <dbReference type="EMBL" id="MBD2505446.1"/>
    </source>
</evidence>
<comment type="caution">
    <text evidence="2">The sequence shown here is derived from an EMBL/GenBank/DDBJ whole genome shotgun (WGS) entry which is preliminary data.</text>
</comment>
<sequence length="164" mass="18774">MKTSTLIISIGLFIISLMSSEAIAQKANTQPQLSNNKTLNCVLGKFVKLFDSRTLLCRRENSEYSVLDKVSLERFSSLNGMIEASITMTFYREDGIKFVAIGEYDPTCDPIKKCVALRNSTMFTLKGRTFLNWEDKPNKELVEKYRKEISSLLDTQNEPHLRDF</sequence>
<evidence type="ECO:0000256" key="1">
    <source>
        <dbReference type="SAM" id="SignalP"/>
    </source>
</evidence>
<feature type="chain" id="PRO_5047130692" evidence="1">
    <location>
        <begin position="25"/>
        <end position="164"/>
    </location>
</feature>
<name>A0ABR8DH57_9NOST</name>
<keyword evidence="3" id="KW-1185">Reference proteome</keyword>
<dbReference type="Proteomes" id="UP000661112">
    <property type="component" value="Unassembled WGS sequence"/>
</dbReference>
<keyword evidence="1" id="KW-0732">Signal</keyword>
<dbReference type="EMBL" id="JACJSG010000088">
    <property type="protein sequence ID" value="MBD2505446.1"/>
    <property type="molecule type" value="Genomic_DNA"/>
</dbReference>
<feature type="signal peptide" evidence="1">
    <location>
        <begin position="1"/>
        <end position="24"/>
    </location>
</feature>
<protein>
    <submittedName>
        <fullName evidence="2">Uncharacterized protein</fullName>
    </submittedName>
</protein>
<evidence type="ECO:0000313" key="3">
    <source>
        <dbReference type="Proteomes" id="UP000661112"/>
    </source>
</evidence>
<organism evidence="2 3">
    <name type="scientific">Anabaena azotica FACHB-119</name>
    <dbReference type="NCBI Taxonomy" id="947527"/>
    <lineage>
        <taxon>Bacteria</taxon>
        <taxon>Bacillati</taxon>
        <taxon>Cyanobacteriota</taxon>
        <taxon>Cyanophyceae</taxon>
        <taxon>Nostocales</taxon>
        <taxon>Nostocaceae</taxon>
        <taxon>Anabaena</taxon>
        <taxon>Anabaena azotica</taxon>
    </lineage>
</organism>
<gene>
    <name evidence="2" type="ORF">H6G83_33450</name>
</gene>
<accession>A0ABR8DH57</accession>
<reference evidence="2 3" key="1">
    <citation type="journal article" date="2020" name="ISME J.">
        <title>Comparative genomics reveals insights into cyanobacterial evolution and habitat adaptation.</title>
        <authorList>
            <person name="Chen M.Y."/>
            <person name="Teng W.K."/>
            <person name="Zhao L."/>
            <person name="Hu C.X."/>
            <person name="Zhou Y.K."/>
            <person name="Han B.P."/>
            <person name="Song L.R."/>
            <person name="Shu W.S."/>
        </authorList>
    </citation>
    <scope>NUCLEOTIDE SEQUENCE [LARGE SCALE GENOMIC DNA]</scope>
    <source>
        <strain evidence="2 3">FACHB-119</strain>
    </source>
</reference>
<dbReference type="RefSeq" id="WP_190480255.1">
    <property type="nucleotide sequence ID" value="NZ_JACJSG010000088.1"/>
</dbReference>